<organism evidence="1 2">
    <name type="scientific">Agromyces bauzanensis</name>
    <dbReference type="NCBI Taxonomy" id="1308924"/>
    <lineage>
        <taxon>Bacteria</taxon>
        <taxon>Bacillati</taxon>
        <taxon>Actinomycetota</taxon>
        <taxon>Actinomycetes</taxon>
        <taxon>Micrococcales</taxon>
        <taxon>Microbacteriaceae</taxon>
        <taxon>Agromyces</taxon>
    </lineage>
</organism>
<proteinExistence type="predicted"/>
<evidence type="ECO:0000313" key="2">
    <source>
        <dbReference type="Proteomes" id="UP000636956"/>
    </source>
</evidence>
<gene>
    <name evidence="1" type="ORF">GCM10011372_13640</name>
</gene>
<evidence type="ECO:0000313" key="1">
    <source>
        <dbReference type="EMBL" id="GGJ76666.1"/>
    </source>
</evidence>
<name>A0A917UQD8_9MICO</name>
<reference evidence="1" key="2">
    <citation type="submission" date="2020-09" db="EMBL/GenBank/DDBJ databases">
        <authorList>
            <person name="Sun Q."/>
            <person name="Zhou Y."/>
        </authorList>
    </citation>
    <scope>NUCLEOTIDE SEQUENCE</scope>
    <source>
        <strain evidence="1">CGMCC 1.8984</strain>
    </source>
</reference>
<sequence>MLDGLGAVDLHTGETAPTVDPVQLEAAVSMVDEQYNGLSSGRGKDTVIQLLCAFTAAGYPLDGEAWLRAFYAAGGEFKEALHIDKVVAEMQRGVKHRVKQRYVPDIVDVLRARVAE</sequence>
<accession>A0A917UQD8</accession>
<dbReference type="AlphaFoldDB" id="A0A917UQD8"/>
<dbReference type="RefSeq" id="WP_188742692.1">
    <property type="nucleotide sequence ID" value="NZ_BAABFW010000015.1"/>
</dbReference>
<comment type="caution">
    <text evidence="1">The sequence shown here is derived from an EMBL/GenBank/DDBJ whole genome shotgun (WGS) entry which is preliminary data.</text>
</comment>
<keyword evidence="2" id="KW-1185">Reference proteome</keyword>
<dbReference type="Proteomes" id="UP000636956">
    <property type="component" value="Unassembled WGS sequence"/>
</dbReference>
<dbReference type="EMBL" id="BMMD01000006">
    <property type="protein sequence ID" value="GGJ76666.1"/>
    <property type="molecule type" value="Genomic_DNA"/>
</dbReference>
<protein>
    <submittedName>
        <fullName evidence="1">Uncharacterized protein</fullName>
    </submittedName>
</protein>
<reference evidence="1" key="1">
    <citation type="journal article" date="2014" name="Int. J. Syst. Evol. Microbiol.">
        <title>Complete genome sequence of Corynebacterium casei LMG S-19264T (=DSM 44701T), isolated from a smear-ripened cheese.</title>
        <authorList>
            <consortium name="US DOE Joint Genome Institute (JGI-PGF)"/>
            <person name="Walter F."/>
            <person name="Albersmeier A."/>
            <person name="Kalinowski J."/>
            <person name="Ruckert C."/>
        </authorList>
    </citation>
    <scope>NUCLEOTIDE SEQUENCE</scope>
    <source>
        <strain evidence="1">CGMCC 1.8984</strain>
    </source>
</reference>